<dbReference type="PANTHER" id="PTHR31920:SF145">
    <property type="entry name" value="B3 DOMAIN-CONTAINING PROTEIN REM20-LIKE ISOFORM X1"/>
    <property type="match status" value="1"/>
</dbReference>
<evidence type="ECO:0000256" key="3">
    <source>
        <dbReference type="ARBA" id="ARBA00023125"/>
    </source>
</evidence>
<dbReference type="Gramene" id="Psat6g011600.1">
    <property type="protein sequence ID" value="Psat6g011600.1.cds"/>
    <property type="gene ID" value="Psat6g011600"/>
</dbReference>
<dbReference type="Gramene" id="Psat06G0028100-T2">
    <property type="protein sequence ID" value="KAI5393074.1"/>
    <property type="gene ID" value="KIW84_060281"/>
</dbReference>
<dbReference type="Pfam" id="PF02362">
    <property type="entry name" value="B3"/>
    <property type="match status" value="1"/>
</dbReference>
<gene>
    <name evidence="8" type="ORF">KIW84_060281</name>
</gene>
<dbReference type="Gramene" id="PSAT_LOCUS24854_t1">
    <property type="protein sequence ID" value="CAL5205968.1"/>
    <property type="gene ID" value="PSAT_LOCUS24854"/>
</dbReference>
<proteinExistence type="predicted"/>
<evidence type="ECO:0000256" key="2">
    <source>
        <dbReference type="ARBA" id="ARBA00023015"/>
    </source>
</evidence>
<dbReference type="SUPFAM" id="SSF101936">
    <property type="entry name" value="DNA-binding pseudobarrel domain"/>
    <property type="match status" value="1"/>
</dbReference>
<keyword evidence="3" id="KW-0238">DNA-binding</keyword>
<feature type="domain" description="TF-B3" evidence="7">
    <location>
        <begin position="25"/>
        <end position="118"/>
    </location>
</feature>
<evidence type="ECO:0000313" key="8">
    <source>
        <dbReference type="EMBL" id="KAI5393074.1"/>
    </source>
</evidence>
<dbReference type="Proteomes" id="UP001058974">
    <property type="component" value="Chromosome 6"/>
</dbReference>
<dbReference type="GO" id="GO:0003677">
    <property type="term" value="F:DNA binding"/>
    <property type="evidence" value="ECO:0007669"/>
    <property type="project" value="UniProtKB-KW"/>
</dbReference>
<evidence type="ECO:0000256" key="1">
    <source>
        <dbReference type="ARBA" id="ARBA00004123"/>
    </source>
</evidence>
<dbReference type="PANTHER" id="PTHR31920">
    <property type="entry name" value="B3 DOMAIN-CONTAINING"/>
    <property type="match status" value="1"/>
</dbReference>
<dbReference type="AlphaFoldDB" id="A0A9D4VZ77"/>
<dbReference type="InterPro" id="IPR003340">
    <property type="entry name" value="B3_DNA-bd"/>
</dbReference>
<dbReference type="PROSITE" id="PS50863">
    <property type="entry name" value="B3"/>
    <property type="match status" value="1"/>
</dbReference>
<evidence type="ECO:0000256" key="6">
    <source>
        <dbReference type="SAM" id="MobiDB-lite"/>
    </source>
</evidence>
<organism evidence="8 9">
    <name type="scientific">Pisum sativum</name>
    <name type="common">Garden pea</name>
    <name type="synonym">Lathyrus oleraceus</name>
    <dbReference type="NCBI Taxonomy" id="3888"/>
    <lineage>
        <taxon>Eukaryota</taxon>
        <taxon>Viridiplantae</taxon>
        <taxon>Streptophyta</taxon>
        <taxon>Embryophyta</taxon>
        <taxon>Tracheophyta</taxon>
        <taxon>Spermatophyta</taxon>
        <taxon>Magnoliopsida</taxon>
        <taxon>eudicotyledons</taxon>
        <taxon>Gunneridae</taxon>
        <taxon>Pentapetalae</taxon>
        <taxon>rosids</taxon>
        <taxon>fabids</taxon>
        <taxon>Fabales</taxon>
        <taxon>Fabaceae</taxon>
        <taxon>Papilionoideae</taxon>
        <taxon>50 kb inversion clade</taxon>
        <taxon>NPAAA clade</taxon>
        <taxon>Hologalegina</taxon>
        <taxon>IRL clade</taxon>
        <taxon>Fabeae</taxon>
        <taxon>Lathyrus</taxon>
    </lineage>
</organism>
<dbReference type="EMBL" id="JAMSHJ010000006">
    <property type="protein sequence ID" value="KAI5393074.1"/>
    <property type="molecule type" value="Genomic_DNA"/>
</dbReference>
<dbReference type="SMART" id="SM01019">
    <property type="entry name" value="B3"/>
    <property type="match status" value="1"/>
</dbReference>
<comment type="subcellular location">
    <subcellularLocation>
        <location evidence="1">Nucleus</location>
    </subcellularLocation>
</comment>
<keyword evidence="4" id="KW-0804">Transcription</keyword>
<feature type="compositionally biased region" description="Basic and acidic residues" evidence="6">
    <location>
        <begin position="261"/>
        <end position="273"/>
    </location>
</feature>
<keyword evidence="2" id="KW-0805">Transcription regulation</keyword>
<accession>A0A9D4VZ77</accession>
<protein>
    <recommendedName>
        <fullName evidence="7">TF-B3 domain-containing protein</fullName>
    </recommendedName>
</protein>
<dbReference type="CDD" id="cd10017">
    <property type="entry name" value="B3_DNA"/>
    <property type="match status" value="1"/>
</dbReference>
<keyword evidence="5" id="KW-0539">Nucleus</keyword>
<sequence>MAGEGQSGNHFKSWQEEIYWTHFQFIHFTQFLHNDFQQQLALPKTFSDNLKKKLPENVTLKGPSGVLWNIGLVIRDDSVYFENGWERFVKDHSLKENDFLVFKYNGESLFEVLVFDGNSFCEKATSYFVGKCGPAQAEQGGTKAKDNNNSVEEVNTASNGGVECGSSEKFRRLKKVGTPLAVPFETANGKTSNAGVRTDSPELFPADAVTKTTPLVVPFQSAGKRIKKPVNEISPGPTKKRGRPPKVDNSSETIRDLVAYSKEHSDSKGKDVDAYDEIQGGT</sequence>
<keyword evidence="9" id="KW-1185">Reference proteome</keyword>
<feature type="region of interest" description="Disordered" evidence="6">
    <location>
        <begin position="226"/>
        <end position="282"/>
    </location>
</feature>
<evidence type="ECO:0000256" key="5">
    <source>
        <dbReference type="ARBA" id="ARBA00023242"/>
    </source>
</evidence>
<dbReference type="Gene3D" id="2.40.330.10">
    <property type="entry name" value="DNA-binding pseudobarrel domain"/>
    <property type="match status" value="1"/>
</dbReference>
<dbReference type="InterPro" id="IPR050655">
    <property type="entry name" value="Plant_B3_domain"/>
</dbReference>
<evidence type="ECO:0000256" key="4">
    <source>
        <dbReference type="ARBA" id="ARBA00023163"/>
    </source>
</evidence>
<dbReference type="GO" id="GO:0005634">
    <property type="term" value="C:nucleus"/>
    <property type="evidence" value="ECO:0007669"/>
    <property type="project" value="UniProtKB-SubCell"/>
</dbReference>
<name>A0A9D4VZ77_PEA</name>
<dbReference type="InterPro" id="IPR015300">
    <property type="entry name" value="DNA-bd_pseudobarrel_sf"/>
</dbReference>
<comment type="caution">
    <text evidence="8">The sequence shown here is derived from an EMBL/GenBank/DDBJ whole genome shotgun (WGS) entry which is preliminary data.</text>
</comment>
<evidence type="ECO:0000259" key="7">
    <source>
        <dbReference type="PROSITE" id="PS50863"/>
    </source>
</evidence>
<reference evidence="8 9" key="1">
    <citation type="journal article" date="2022" name="Nat. Genet.">
        <title>Improved pea reference genome and pan-genome highlight genomic features and evolutionary characteristics.</title>
        <authorList>
            <person name="Yang T."/>
            <person name="Liu R."/>
            <person name="Luo Y."/>
            <person name="Hu S."/>
            <person name="Wang D."/>
            <person name="Wang C."/>
            <person name="Pandey M.K."/>
            <person name="Ge S."/>
            <person name="Xu Q."/>
            <person name="Li N."/>
            <person name="Li G."/>
            <person name="Huang Y."/>
            <person name="Saxena R.K."/>
            <person name="Ji Y."/>
            <person name="Li M."/>
            <person name="Yan X."/>
            <person name="He Y."/>
            <person name="Liu Y."/>
            <person name="Wang X."/>
            <person name="Xiang C."/>
            <person name="Varshney R.K."/>
            <person name="Ding H."/>
            <person name="Gao S."/>
            <person name="Zong X."/>
        </authorList>
    </citation>
    <scope>NUCLEOTIDE SEQUENCE [LARGE SCALE GENOMIC DNA]</scope>
    <source>
        <strain evidence="8 9">cv. Zhongwan 6</strain>
    </source>
</reference>
<evidence type="ECO:0000313" key="9">
    <source>
        <dbReference type="Proteomes" id="UP001058974"/>
    </source>
</evidence>